<dbReference type="InterPro" id="IPR013762">
    <property type="entry name" value="Integrase-like_cat_sf"/>
</dbReference>
<dbReference type="InterPro" id="IPR002104">
    <property type="entry name" value="Integrase_catalytic"/>
</dbReference>
<dbReference type="AlphaFoldDB" id="A0A1C6FZN9"/>
<dbReference type="Gene3D" id="1.10.150.130">
    <property type="match status" value="1"/>
</dbReference>
<keyword evidence="2" id="KW-0238">DNA-binding</keyword>
<dbReference type="PROSITE" id="PS51898">
    <property type="entry name" value="TYR_RECOMBINASE"/>
    <property type="match status" value="1"/>
</dbReference>
<keyword evidence="3" id="KW-0233">DNA recombination</keyword>
<evidence type="ECO:0000256" key="2">
    <source>
        <dbReference type="ARBA" id="ARBA00023125"/>
    </source>
</evidence>
<evidence type="ECO:0000313" key="5">
    <source>
        <dbReference type="EMBL" id="SCJ38521.1"/>
    </source>
</evidence>
<dbReference type="EMBL" id="FMHG01000001">
    <property type="protein sequence ID" value="SCJ38521.1"/>
    <property type="molecule type" value="Genomic_DNA"/>
</dbReference>
<feature type="domain" description="Tyr recombinase" evidence="4">
    <location>
        <begin position="163"/>
        <end position="355"/>
    </location>
</feature>
<dbReference type="PANTHER" id="PTHR30349:SF41">
    <property type="entry name" value="INTEGRASE_RECOMBINASE PROTEIN MJ0367-RELATED"/>
    <property type="match status" value="1"/>
</dbReference>
<dbReference type="GO" id="GO:0003677">
    <property type="term" value="F:DNA binding"/>
    <property type="evidence" value="ECO:0007669"/>
    <property type="project" value="UniProtKB-KW"/>
</dbReference>
<dbReference type="PANTHER" id="PTHR30349">
    <property type="entry name" value="PHAGE INTEGRASE-RELATED"/>
    <property type="match status" value="1"/>
</dbReference>
<gene>
    <name evidence="5" type="ORF">SAMEA3545359_00170</name>
</gene>
<dbReference type="Gene3D" id="1.10.443.10">
    <property type="entry name" value="Intergrase catalytic core"/>
    <property type="match status" value="1"/>
</dbReference>
<evidence type="ECO:0000259" key="4">
    <source>
        <dbReference type="PROSITE" id="PS51898"/>
    </source>
</evidence>
<dbReference type="GO" id="GO:0015074">
    <property type="term" value="P:DNA integration"/>
    <property type="evidence" value="ECO:0007669"/>
    <property type="project" value="InterPro"/>
</dbReference>
<protein>
    <submittedName>
        <fullName evidence="5">Site-specific tyrosine recombinase XerC</fullName>
    </submittedName>
</protein>
<dbReference type="InterPro" id="IPR011010">
    <property type="entry name" value="DNA_brk_join_enz"/>
</dbReference>
<dbReference type="SUPFAM" id="SSF56349">
    <property type="entry name" value="DNA breaking-rejoining enzymes"/>
    <property type="match status" value="1"/>
</dbReference>
<comment type="similarity">
    <text evidence="1">Belongs to the 'phage' integrase family.</text>
</comment>
<proteinExistence type="inferred from homology"/>
<dbReference type="InterPro" id="IPR050090">
    <property type="entry name" value="Tyrosine_recombinase_XerCD"/>
</dbReference>
<sequence>MSTRKNDAQWMEKQQRWQIKVQKDGQRRTFYSSNPSRRGKVEAERKADHWLEVGSCDENIRFGSLWNDFLAEVQLTTSLSNYKSHELYGRKWLLPRLTKKRVAAITLQDWQNCLLDAYVSGLAKKTIKNIRGSITAFYRYAFKRGVPIVRPEFLDIPKDAPVKPKKILQPQDIKTLFSCDTVRVHNQEVEAFYIHAWRFLTVTALRRGELCGLCSSDLDNNILCVSRSINRFGEVTGGKNQNAERSFVLSQIALRILDDQSAMLKRLHIISPYLFPAEDGTRLNPNTLYDRWDTYRKQYGIETTLHGLRHTFISVVKSDMPGELVKLIAGHSTSMDTFGIYGHELDGDAARAAGMVDDVFRRLIK</sequence>
<accession>A0A1C6FZN9</accession>
<evidence type="ECO:0000256" key="3">
    <source>
        <dbReference type="ARBA" id="ARBA00023172"/>
    </source>
</evidence>
<evidence type="ECO:0000256" key="1">
    <source>
        <dbReference type="ARBA" id="ARBA00008857"/>
    </source>
</evidence>
<dbReference type="Pfam" id="PF00589">
    <property type="entry name" value="Phage_integrase"/>
    <property type="match status" value="1"/>
</dbReference>
<dbReference type="InterPro" id="IPR010998">
    <property type="entry name" value="Integrase_recombinase_N"/>
</dbReference>
<dbReference type="GO" id="GO:0006310">
    <property type="term" value="P:DNA recombination"/>
    <property type="evidence" value="ECO:0007669"/>
    <property type="project" value="UniProtKB-KW"/>
</dbReference>
<name>A0A1C6FZN9_9FIRM</name>
<organism evidence="5">
    <name type="scientific">uncultured Anaerotruncus sp</name>
    <dbReference type="NCBI Taxonomy" id="905011"/>
    <lineage>
        <taxon>Bacteria</taxon>
        <taxon>Bacillati</taxon>
        <taxon>Bacillota</taxon>
        <taxon>Clostridia</taxon>
        <taxon>Eubacteriales</taxon>
        <taxon>Oscillospiraceae</taxon>
        <taxon>Anaerotruncus</taxon>
        <taxon>environmental samples</taxon>
    </lineage>
</organism>
<reference evidence="5" key="1">
    <citation type="submission" date="2015-09" db="EMBL/GenBank/DDBJ databases">
        <authorList>
            <consortium name="Pathogen Informatics"/>
        </authorList>
    </citation>
    <scope>NUCLEOTIDE SEQUENCE</scope>
    <source>
        <strain evidence="5">2789STDY5834896</strain>
    </source>
</reference>